<feature type="compositionally biased region" description="Basic and acidic residues" evidence="4">
    <location>
        <begin position="85"/>
        <end position="99"/>
    </location>
</feature>
<dbReference type="AlphaFoldDB" id="A0A6G3TPN1"/>
<dbReference type="PROSITE" id="PS00622">
    <property type="entry name" value="HTH_LUXR_1"/>
    <property type="match status" value="1"/>
</dbReference>
<dbReference type="InterPro" id="IPR000792">
    <property type="entry name" value="Tscrpt_reg_LuxR_C"/>
</dbReference>
<keyword evidence="2" id="KW-0238">DNA-binding</keyword>
<dbReference type="CDD" id="cd06170">
    <property type="entry name" value="LuxR_C_like"/>
    <property type="match status" value="1"/>
</dbReference>
<sequence length="99" mass="11070">LRWLTLAGQALREGGARGPVASRTGADALTGSERRIAELAADGRTNTEIADLLHLARRTVETHLTSTYRKLRIRRRTELPAALERGGRREREPRPDTRC</sequence>
<dbReference type="InterPro" id="IPR036388">
    <property type="entry name" value="WH-like_DNA-bd_sf"/>
</dbReference>
<feature type="region of interest" description="Disordered" evidence="4">
    <location>
        <begin position="79"/>
        <end position="99"/>
    </location>
</feature>
<dbReference type="EMBL" id="JAAGMQ010001086">
    <property type="protein sequence ID" value="NEC38680.1"/>
    <property type="molecule type" value="Genomic_DNA"/>
</dbReference>
<dbReference type="PRINTS" id="PR00038">
    <property type="entry name" value="HTHLUXR"/>
</dbReference>
<evidence type="ECO:0000256" key="2">
    <source>
        <dbReference type="ARBA" id="ARBA00023125"/>
    </source>
</evidence>
<dbReference type="PROSITE" id="PS50043">
    <property type="entry name" value="HTH_LUXR_2"/>
    <property type="match status" value="1"/>
</dbReference>
<evidence type="ECO:0000256" key="1">
    <source>
        <dbReference type="ARBA" id="ARBA00023015"/>
    </source>
</evidence>
<dbReference type="SUPFAM" id="SSF46894">
    <property type="entry name" value="C-terminal effector domain of the bipartite response regulators"/>
    <property type="match status" value="1"/>
</dbReference>
<dbReference type="Proteomes" id="UP000475666">
    <property type="component" value="Unassembled WGS sequence"/>
</dbReference>
<evidence type="ECO:0000256" key="4">
    <source>
        <dbReference type="SAM" id="MobiDB-lite"/>
    </source>
</evidence>
<protein>
    <submittedName>
        <fullName evidence="6">Helix-turn-helix transcriptional regulator</fullName>
    </submittedName>
</protein>
<evidence type="ECO:0000256" key="3">
    <source>
        <dbReference type="ARBA" id="ARBA00023163"/>
    </source>
</evidence>
<feature type="non-terminal residue" evidence="6">
    <location>
        <position position="1"/>
    </location>
</feature>
<proteinExistence type="predicted"/>
<dbReference type="InterPro" id="IPR016032">
    <property type="entry name" value="Sig_transdc_resp-reg_C-effctor"/>
</dbReference>
<accession>A0A6G3TPN1</accession>
<organism evidence="6 7">
    <name type="scientific">Streptomyces rubrogriseus</name>
    <dbReference type="NCBI Taxonomy" id="194673"/>
    <lineage>
        <taxon>Bacteria</taxon>
        <taxon>Bacillati</taxon>
        <taxon>Actinomycetota</taxon>
        <taxon>Actinomycetes</taxon>
        <taxon>Kitasatosporales</taxon>
        <taxon>Streptomycetaceae</taxon>
        <taxon>Streptomyces</taxon>
        <taxon>Streptomyces violaceoruber group</taxon>
    </lineage>
</organism>
<dbReference type="Gene3D" id="1.10.10.10">
    <property type="entry name" value="Winged helix-like DNA-binding domain superfamily/Winged helix DNA-binding domain"/>
    <property type="match status" value="1"/>
</dbReference>
<evidence type="ECO:0000313" key="7">
    <source>
        <dbReference type="Proteomes" id="UP000475666"/>
    </source>
</evidence>
<comment type="caution">
    <text evidence="6">The sequence shown here is derived from an EMBL/GenBank/DDBJ whole genome shotgun (WGS) entry which is preliminary data.</text>
</comment>
<dbReference type="SMART" id="SM00421">
    <property type="entry name" value="HTH_LUXR"/>
    <property type="match status" value="1"/>
</dbReference>
<dbReference type="GO" id="GO:0006355">
    <property type="term" value="P:regulation of DNA-templated transcription"/>
    <property type="evidence" value="ECO:0007669"/>
    <property type="project" value="InterPro"/>
</dbReference>
<dbReference type="PANTHER" id="PTHR44688">
    <property type="entry name" value="DNA-BINDING TRANSCRIPTIONAL ACTIVATOR DEVR_DOSR"/>
    <property type="match status" value="1"/>
</dbReference>
<evidence type="ECO:0000259" key="5">
    <source>
        <dbReference type="PROSITE" id="PS50043"/>
    </source>
</evidence>
<gene>
    <name evidence="6" type="ORF">G3I66_36750</name>
</gene>
<dbReference type="Pfam" id="PF00196">
    <property type="entry name" value="GerE"/>
    <property type="match status" value="1"/>
</dbReference>
<feature type="domain" description="HTH luxR-type" evidence="5">
    <location>
        <begin position="22"/>
        <end position="87"/>
    </location>
</feature>
<dbReference type="GO" id="GO:0003677">
    <property type="term" value="F:DNA binding"/>
    <property type="evidence" value="ECO:0007669"/>
    <property type="project" value="UniProtKB-KW"/>
</dbReference>
<dbReference type="PANTHER" id="PTHR44688:SF16">
    <property type="entry name" value="DNA-BINDING TRANSCRIPTIONAL ACTIVATOR DEVR_DOSR"/>
    <property type="match status" value="1"/>
</dbReference>
<reference evidence="6 7" key="1">
    <citation type="submission" date="2020-01" db="EMBL/GenBank/DDBJ databases">
        <title>Insect and environment-associated Actinomycetes.</title>
        <authorList>
            <person name="Currrie C."/>
            <person name="Chevrette M."/>
            <person name="Carlson C."/>
            <person name="Stubbendieck R."/>
            <person name="Wendt-Pienkowski E."/>
        </authorList>
    </citation>
    <scope>NUCLEOTIDE SEQUENCE [LARGE SCALE GENOMIC DNA]</scope>
    <source>
        <strain evidence="6 7">SID7739</strain>
    </source>
</reference>
<keyword evidence="3" id="KW-0804">Transcription</keyword>
<evidence type="ECO:0000313" key="6">
    <source>
        <dbReference type="EMBL" id="NEC38680.1"/>
    </source>
</evidence>
<name>A0A6G3TPN1_9ACTN</name>
<dbReference type="RefSeq" id="WP_164279062.1">
    <property type="nucleotide sequence ID" value="NZ_JAAGMQ010001086.1"/>
</dbReference>
<keyword evidence="1" id="KW-0805">Transcription regulation</keyword>